<proteinExistence type="predicted"/>
<evidence type="ECO:0000313" key="3">
    <source>
        <dbReference type="Proteomes" id="UP001217417"/>
    </source>
</evidence>
<sequence>MPSLFANPAHPAQHELIITPTPADTATETYTESTSLQGYLFTTDSDYCDLKMLERSETSTAVTSHDGTHTALQGDGKQVAKLKQYTTALKEEPHPVEYNVTDVPITYCIDADISFTNMLSRPYSPVPEQKANIEIAAIAVDSEDMCANSNEILVVSDVLYTDLVYGPNFFNHSTPREESTPASTPTTPIWSTASSPMSPTPTTPIEACDDTVVAAEADVYGPEWCLRDPQDDRDGSNVSVSSSIAAPTTAAAVGPSVAVNGETTTNITVPVTDDAGNLATKLPEFVQYPTPVSTEVPLRTASMGDCNQIVTLEQCTTAPEEEPRWVEYNENSDVPIPYWIDTDISFTDHLNRPYIPVPEHEYNIHTAATPAEVKDTCANPAEVVVASNVSSTDLLHGHLSSNTSTPTEVPTPSSLSTHESLYHTSECEGEQITNLDQCTTAPEEEPRWVEYNENSDVPVPYWIDMDISFTDHLNRPYTPPCEREPNVALQAASDADGKQIANLDLCTATDEEPRWVEYNENSDVPIPYWIDTDISFTDHLNRPYTLVHEHESNVPTAITPGEAQDKCVIPEVFASDVSFTTLLHGPRSGNNSIPSEVLTATSSPTVPLTRSSESSPISLIATTLIDGPDRCSYLPRSDRCCYNDSVSGSADTATTTTAAAGAAFAAPPMATTAGAASPKNGSYQTDTAAPVAEYHNVVFPAGHRSAIMCLSPGQDVESQDHNQVAPSRFAIRTLSRVNSVLASPFFSSPDTKDSMSDILSSFPTSIRLELISDLNNKEIFHGTCDHANPTGCGNCADKLDYLQRMRSATVAGTCNGADGKVTVAKAREIVLQVRKY</sequence>
<dbReference type="Proteomes" id="UP001217417">
    <property type="component" value="Unassembled WGS sequence"/>
</dbReference>
<evidence type="ECO:0000256" key="1">
    <source>
        <dbReference type="SAM" id="MobiDB-lite"/>
    </source>
</evidence>
<dbReference type="AlphaFoldDB" id="A0AAD7QKT8"/>
<dbReference type="GeneID" id="80886139"/>
<comment type="caution">
    <text evidence="2">The sequence shown here is derived from an EMBL/GenBank/DDBJ whole genome shotgun (WGS) entry which is preliminary data.</text>
</comment>
<keyword evidence="3" id="KW-1185">Reference proteome</keyword>
<feature type="compositionally biased region" description="Low complexity" evidence="1">
    <location>
        <begin position="180"/>
        <end position="197"/>
    </location>
</feature>
<dbReference type="RefSeq" id="XP_056040543.1">
    <property type="nucleotide sequence ID" value="XM_056190973.1"/>
</dbReference>
<organism evidence="2 3">
    <name type="scientific">Lipomyces tetrasporus</name>
    <dbReference type="NCBI Taxonomy" id="54092"/>
    <lineage>
        <taxon>Eukaryota</taxon>
        <taxon>Fungi</taxon>
        <taxon>Dikarya</taxon>
        <taxon>Ascomycota</taxon>
        <taxon>Saccharomycotina</taxon>
        <taxon>Lipomycetes</taxon>
        <taxon>Lipomycetales</taxon>
        <taxon>Lipomycetaceae</taxon>
        <taxon>Lipomyces</taxon>
    </lineage>
</organism>
<accession>A0AAD7QKT8</accession>
<gene>
    <name evidence="2" type="ORF">POJ06DRAFT_39489</name>
</gene>
<evidence type="ECO:0000313" key="2">
    <source>
        <dbReference type="EMBL" id="KAJ8097093.1"/>
    </source>
</evidence>
<reference evidence="2" key="1">
    <citation type="submission" date="2023-03" db="EMBL/GenBank/DDBJ databases">
        <title>Near-Complete genome sequence of Lipomyces tetrasporous NRRL Y-64009, an oleaginous yeast capable of growing on lignocellulosic hydrolysates.</title>
        <authorList>
            <consortium name="Lawrence Berkeley National Laboratory"/>
            <person name="Jagtap S.S."/>
            <person name="Liu J.-J."/>
            <person name="Walukiewicz H.E."/>
            <person name="Pangilinan J."/>
            <person name="Lipzen A."/>
            <person name="Ahrendt S."/>
            <person name="Koriabine M."/>
            <person name="Cobaugh K."/>
            <person name="Salamov A."/>
            <person name="Yoshinaga Y."/>
            <person name="Ng V."/>
            <person name="Daum C."/>
            <person name="Grigoriev I.V."/>
            <person name="Slininger P.J."/>
            <person name="Dien B.S."/>
            <person name="Jin Y.-S."/>
            <person name="Rao C.V."/>
        </authorList>
    </citation>
    <scope>NUCLEOTIDE SEQUENCE</scope>
    <source>
        <strain evidence="2">NRRL Y-64009</strain>
    </source>
</reference>
<dbReference type="EMBL" id="JARPMG010000012">
    <property type="protein sequence ID" value="KAJ8097093.1"/>
    <property type="molecule type" value="Genomic_DNA"/>
</dbReference>
<feature type="compositionally biased region" description="Low complexity" evidence="1">
    <location>
        <begin position="400"/>
        <end position="417"/>
    </location>
</feature>
<feature type="region of interest" description="Disordered" evidence="1">
    <location>
        <begin position="172"/>
        <end position="201"/>
    </location>
</feature>
<name>A0AAD7QKT8_9ASCO</name>
<protein>
    <submittedName>
        <fullName evidence="2">Uncharacterized protein</fullName>
    </submittedName>
</protein>
<feature type="region of interest" description="Disordered" evidence="1">
    <location>
        <begin position="396"/>
        <end position="429"/>
    </location>
</feature>